<dbReference type="AlphaFoldDB" id="A0A425Y567"/>
<dbReference type="OrthoDB" id="9771846at2"/>
<evidence type="ECO:0000256" key="1">
    <source>
        <dbReference type="ARBA" id="ARBA00006739"/>
    </source>
</evidence>
<dbReference type="CDD" id="cd04186">
    <property type="entry name" value="GT_2_like_c"/>
    <property type="match status" value="1"/>
</dbReference>
<comment type="caution">
    <text evidence="5">The sequence shown here is derived from an EMBL/GenBank/DDBJ whole genome shotgun (WGS) entry which is preliminary data.</text>
</comment>
<keyword evidence="3 5" id="KW-0808">Transferase</keyword>
<evidence type="ECO:0000313" key="5">
    <source>
        <dbReference type="EMBL" id="RRG23632.1"/>
    </source>
</evidence>
<keyword evidence="6" id="KW-1185">Reference proteome</keyword>
<dbReference type="Pfam" id="PF00535">
    <property type="entry name" value="Glycos_transf_2"/>
    <property type="match status" value="1"/>
</dbReference>
<dbReference type="EMBL" id="QQWG01000003">
    <property type="protein sequence ID" value="RRG23632.1"/>
    <property type="molecule type" value="Genomic_DNA"/>
</dbReference>
<accession>A0A425Y567</accession>
<dbReference type="GO" id="GO:0016757">
    <property type="term" value="F:glycosyltransferase activity"/>
    <property type="evidence" value="ECO:0007669"/>
    <property type="project" value="UniProtKB-KW"/>
</dbReference>
<proteinExistence type="inferred from homology"/>
<evidence type="ECO:0000313" key="6">
    <source>
        <dbReference type="Proteomes" id="UP000285794"/>
    </source>
</evidence>
<sequence length="340" mass="39243">MNKIAVVILNWNGKKLLEQFLPSVTQFSNREWAEVIVADNASSDDSISFLKSEYPKLKTIILDKNYGFADGYNKALDQLDHDYFVLLNSDVEVSENWLDPIYNLFEKESYIVAAQPKIKAYNNKSEFEYAGASGGYIDHLGYPFCRGRVFDTIEPDFGQYDQLTDVMWASGAALFIRSEIYKKLGGLDADFFAHMEEIDLCWRIKNRGFRIVCNPESVVYHVGGATLPNHSSRKLHLNFRNNLFMLYKNLPSEKLLTTLLLRMILDGVAGIKFLLSLEFDNFKALLKAHYSFYANLSKMREKRRVLNPLVTKEFHNEIYNGSIIADYFIQSKKRFSDLTF</sequence>
<protein>
    <submittedName>
        <fullName evidence="5">Glycosyltransferase family 2 protein</fullName>
    </submittedName>
</protein>
<dbReference type="InterPro" id="IPR029044">
    <property type="entry name" value="Nucleotide-diphossugar_trans"/>
</dbReference>
<organism evidence="5 6">
    <name type="scientific">Ancylomarina euxinus</name>
    <dbReference type="NCBI Taxonomy" id="2283627"/>
    <lineage>
        <taxon>Bacteria</taxon>
        <taxon>Pseudomonadati</taxon>
        <taxon>Bacteroidota</taxon>
        <taxon>Bacteroidia</taxon>
        <taxon>Marinilabiliales</taxon>
        <taxon>Marinifilaceae</taxon>
        <taxon>Ancylomarina</taxon>
    </lineage>
</organism>
<keyword evidence="2" id="KW-0328">Glycosyltransferase</keyword>
<dbReference type="SUPFAM" id="SSF53448">
    <property type="entry name" value="Nucleotide-diphospho-sugar transferases"/>
    <property type="match status" value="1"/>
</dbReference>
<dbReference type="PANTHER" id="PTHR43179:SF12">
    <property type="entry name" value="GALACTOFURANOSYLTRANSFERASE GLFT2"/>
    <property type="match status" value="1"/>
</dbReference>
<feature type="domain" description="Glycosyltransferase 2-like" evidence="4">
    <location>
        <begin position="6"/>
        <end position="121"/>
    </location>
</feature>
<dbReference type="RefSeq" id="WP_125029672.1">
    <property type="nucleotide sequence ID" value="NZ_JAPXVP010000003.1"/>
</dbReference>
<dbReference type="InterPro" id="IPR001173">
    <property type="entry name" value="Glyco_trans_2-like"/>
</dbReference>
<reference evidence="5 6" key="1">
    <citation type="submission" date="2018-07" db="EMBL/GenBank/DDBJ databases">
        <title>Draft genome sequence of Ancylomarina sp. M1P.</title>
        <authorList>
            <person name="Yadav S."/>
            <person name="Villanueva L."/>
            <person name="Damste J.S.S."/>
        </authorList>
    </citation>
    <scope>NUCLEOTIDE SEQUENCE [LARGE SCALE GENOMIC DNA]</scope>
    <source>
        <strain evidence="5 6">M1P</strain>
    </source>
</reference>
<dbReference type="Gene3D" id="3.90.550.10">
    <property type="entry name" value="Spore Coat Polysaccharide Biosynthesis Protein SpsA, Chain A"/>
    <property type="match status" value="1"/>
</dbReference>
<evidence type="ECO:0000256" key="2">
    <source>
        <dbReference type="ARBA" id="ARBA00022676"/>
    </source>
</evidence>
<dbReference type="PANTHER" id="PTHR43179">
    <property type="entry name" value="RHAMNOSYLTRANSFERASE WBBL"/>
    <property type="match status" value="1"/>
</dbReference>
<gene>
    <name evidence="5" type="ORF">DWB61_04365</name>
</gene>
<name>A0A425Y567_9BACT</name>
<evidence type="ECO:0000259" key="4">
    <source>
        <dbReference type="Pfam" id="PF00535"/>
    </source>
</evidence>
<evidence type="ECO:0000256" key="3">
    <source>
        <dbReference type="ARBA" id="ARBA00022679"/>
    </source>
</evidence>
<dbReference type="Proteomes" id="UP000285794">
    <property type="component" value="Unassembled WGS sequence"/>
</dbReference>
<comment type="similarity">
    <text evidence="1">Belongs to the glycosyltransferase 2 family.</text>
</comment>